<gene>
    <name evidence="6" type="ORF">KUTeg_000837</name>
</gene>
<evidence type="ECO:0000313" key="6">
    <source>
        <dbReference type="EMBL" id="KAJ8322366.1"/>
    </source>
</evidence>
<reference evidence="6 7" key="1">
    <citation type="submission" date="2022-12" db="EMBL/GenBank/DDBJ databases">
        <title>Chromosome-level genome of Tegillarca granosa.</title>
        <authorList>
            <person name="Kim J."/>
        </authorList>
    </citation>
    <scope>NUCLEOTIDE SEQUENCE [LARGE SCALE GENOMIC DNA]</scope>
    <source>
        <strain evidence="6">Teg-2019</strain>
        <tissue evidence="6">Adductor muscle</tissue>
    </source>
</reference>
<dbReference type="SUPFAM" id="SSF63829">
    <property type="entry name" value="Calcium-dependent phosphotriesterase"/>
    <property type="match status" value="1"/>
</dbReference>
<dbReference type="Gene3D" id="3.30.160.60">
    <property type="entry name" value="Classic Zinc Finger"/>
    <property type="match status" value="1"/>
</dbReference>
<dbReference type="SMART" id="SM00336">
    <property type="entry name" value="BBOX"/>
    <property type="match status" value="2"/>
</dbReference>
<protein>
    <recommendedName>
        <fullName evidence="5">B box-type domain-containing protein</fullName>
    </recommendedName>
</protein>
<dbReference type="PROSITE" id="PS51125">
    <property type="entry name" value="NHL"/>
    <property type="match status" value="1"/>
</dbReference>
<keyword evidence="2" id="KW-0479">Metal-binding</keyword>
<keyword evidence="4" id="KW-0175">Coiled coil</keyword>
<dbReference type="PANTHER" id="PTHR25462">
    <property type="entry name" value="BONUS, ISOFORM C-RELATED"/>
    <property type="match status" value="1"/>
</dbReference>
<dbReference type="Gene3D" id="2.120.10.30">
    <property type="entry name" value="TolB, C-terminal domain"/>
    <property type="match status" value="1"/>
</dbReference>
<dbReference type="InterPro" id="IPR011042">
    <property type="entry name" value="6-blade_b-propeller_TolB-like"/>
</dbReference>
<feature type="domain" description="B box-type" evidence="5">
    <location>
        <begin position="68"/>
        <end position="110"/>
    </location>
</feature>
<accession>A0ABQ9G000</accession>
<evidence type="ECO:0000259" key="5">
    <source>
        <dbReference type="PROSITE" id="PS50119"/>
    </source>
</evidence>
<keyword evidence="1" id="KW-0677">Repeat</keyword>
<feature type="repeat" description="NHL" evidence="3">
    <location>
        <begin position="499"/>
        <end position="524"/>
    </location>
</feature>
<organism evidence="6 7">
    <name type="scientific">Tegillarca granosa</name>
    <name type="common">Malaysian cockle</name>
    <name type="synonym">Anadara granosa</name>
    <dbReference type="NCBI Taxonomy" id="220873"/>
    <lineage>
        <taxon>Eukaryota</taxon>
        <taxon>Metazoa</taxon>
        <taxon>Spiralia</taxon>
        <taxon>Lophotrochozoa</taxon>
        <taxon>Mollusca</taxon>
        <taxon>Bivalvia</taxon>
        <taxon>Autobranchia</taxon>
        <taxon>Pteriomorphia</taxon>
        <taxon>Arcoida</taxon>
        <taxon>Arcoidea</taxon>
        <taxon>Arcidae</taxon>
        <taxon>Tegillarca</taxon>
    </lineage>
</organism>
<dbReference type="CDD" id="cd19756">
    <property type="entry name" value="Bbox2"/>
    <property type="match status" value="1"/>
</dbReference>
<dbReference type="SUPFAM" id="SSF57845">
    <property type="entry name" value="B-box zinc-binding domain"/>
    <property type="match status" value="1"/>
</dbReference>
<dbReference type="InterPro" id="IPR001258">
    <property type="entry name" value="NHL_repeat"/>
</dbReference>
<keyword evidence="7" id="KW-1185">Reference proteome</keyword>
<dbReference type="PROSITE" id="PS50119">
    <property type="entry name" value="ZF_BBOX"/>
    <property type="match status" value="2"/>
</dbReference>
<dbReference type="EMBL" id="JARBDR010000018">
    <property type="protein sequence ID" value="KAJ8322366.1"/>
    <property type="molecule type" value="Genomic_DNA"/>
</dbReference>
<dbReference type="Pfam" id="PF00643">
    <property type="entry name" value="zf-B_box"/>
    <property type="match status" value="2"/>
</dbReference>
<evidence type="ECO:0000313" key="7">
    <source>
        <dbReference type="Proteomes" id="UP001217089"/>
    </source>
</evidence>
<evidence type="ECO:0000256" key="3">
    <source>
        <dbReference type="PROSITE-ProRule" id="PRU00504"/>
    </source>
</evidence>
<name>A0ABQ9G000_TEGGR</name>
<sequence length="570" mass="65267">MAAKTPTSSFQTAIEKCELCQEEDAQFYCNDCQEDMCSGCKTAHLGSNVSRSHNVVSTKLGNSIDKTRKPIKCSTHSREIIRMYCTSCDEAVCVKCVTDIKHEKHKFEELEKTLYRYQDEISKNISETRHQKQELQKSLHTIDVNVKDYTKISDKTIYEINLQRKQIKSDVDKIADDLLDQVKERKQLDLKLMEKEKIYIQKIISDHNEYLQSCEEKLKSMKDISNIQHTIKKPQSNLPFTTLINPPTFVSNVTLKLQDMFGRLVDSLETKFTQKMYKHEKDQKKQTKSDDNVSYTSGTTISTDIISRINPGIVSKCVAAVNDNEAWCGGYKDMVLTDIHGNVQRKIQLNKDVHDIAVTRKGELFVTGWDDTNIKKYLQDDSCINIVDTEPYETRGLCLTSVQDVILVCLCQPILYKPNVGKVVRMTTVGQIKQTIQKDKHNQSLYKDPQYVAENINKDVVVVDGYYSTTIVVVNKKGECRYKYPDSSRSSHRIGGCYGIACDSTGCILVSDCDNRRIHQVDMDGRFIQFILAQHHGVQIPRGLSIDNIGQLWLCNNNRKEVLIFKYRSP</sequence>
<evidence type="ECO:0000256" key="1">
    <source>
        <dbReference type="ARBA" id="ARBA00022737"/>
    </source>
</evidence>
<feature type="domain" description="B box-type" evidence="5">
    <location>
        <begin position="12"/>
        <end position="58"/>
    </location>
</feature>
<feature type="coiled-coil region" evidence="4">
    <location>
        <begin position="100"/>
        <end position="138"/>
    </location>
</feature>
<dbReference type="PANTHER" id="PTHR25462:SF305">
    <property type="entry name" value="RING-TYPE DOMAIN-CONTAINING PROTEIN"/>
    <property type="match status" value="1"/>
</dbReference>
<comment type="caution">
    <text evidence="6">The sequence shown here is derived from an EMBL/GenBank/DDBJ whole genome shotgun (WGS) entry which is preliminary data.</text>
</comment>
<dbReference type="InterPro" id="IPR000315">
    <property type="entry name" value="Znf_B-box"/>
</dbReference>
<dbReference type="InterPro" id="IPR047153">
    <property type="entry name" value="TRIM45/56/19-like"/>
</dbReference>
<keyword evidence="2" id="KW-0862">Zinc</keyword>
<evidence type="ECO:0000256" key="4">
    <source>
        <dbReference type="SAM" id="Coils"/>
    </source>
</evidence>
<evidence type="ECO:0000256" key="2">
    <source>
        <dbReference type="PROSITE-ProRule" id="PRU00024"/>
    </source>
</evidence>
<dbReference type="CDD" id="cd19757">
    <property type="entry name" value="Bbox1"/>
    <property type="match status" value="1"/>
</dbReference>
<proteinExistence type="predicted"/>
<dbReference type="Proteomes" id="UP001217089">
    <property type="component" value="Unassembled WGS sequence"/>
</dbReference>
<keyword evidence="2" id="KW-0863">Zinc-finger</keyword>